<proteinExistence type="predicted"/>
<dbReference type="PROSITE" id="PS50109">
    <property type="entry name" value="HIS_KIN"/>
    <property type="match status" value="1"/>
</dbReference>
<keyword evidence="18" id="KW-1185">Reference proteome</keyword>
<evidence type="ECO:0000313" key="18">
    <source>
        <dbReference type="Proteomes" id="UP000595897"/>
    </source>
</evidence>
<gene>
    <name evidence="17" type="ORF">bsdtb5_11530</name>
</gene>
<evidence type="ECO:0000256" key="2">
    <source>
        <dbReference type="ARBA" id="ARBA00004651"/>
    </source>
</evidence>
<dbReference type="Proteomes" id="UP000595897">
    <property type="component" value="Chromosome"/>
</dbReference>
<keyword evidence="8" id="KW-0547">Nucleotide-binding</keyword>
<dbReference type="SUPFAM" id="SSF158472">
    <property type="entry name" value="HAMP domain-like"/>
    <property type="match status" value="1"/>
</dbReference>
<evidence type="ECO:0000256" key="3">
    <source>
        <dbReference type="ARBA" id="ARBA00012438"/>
    </source>
</evidence>
<keyword evidence="9 17" id="KW-0418">Kinase</keyword>
<dbReference type="GO" id="GO:0005886">
    <property type="term" value="C:plasma membrane"/>
    <property type="evidence" value="ECO:0007669"/>
    <property type="project" value="UniProtKB-SubCell"/>
</dbReference>
<evidence type="ECO:0000256" key="1">
    <source>
        <dbReference type="ARBA" id="ARBA00000085"/>
    </source>
</evidence>
<dbReference type="CDD" id="cd00082">
    <property type="entry name" value="HisKA"/>
    <property type="match status" value="1"/>
</dbReference>
<dbReference type="GO" id="GO:0000155">
    <property type="term" value="F:phosphorelay sensor kinase activity"/>
    <property type="evidence" value="ECO:0007669"/>
    <property type="project" value="InterPro"/>
</dbReference>
<dbReference type="Gene3D" id="3.30.565.10">
    <property type="entry name" value="Histidine kinase-like ATPase, C-terminal domain"/>
    <property type="match status" value="1"/>
</dbReference>
<dbReference type="SUPFAM" id="SSF55874">
    <property type="entry name" value="ATPase domain of HSP90 chaperone/DNA topoisomerase II/histidine kinase"/>
    <property type="match status" value="1"/>
</dbReference>
<reference evidence="17 18" key="1">
    <citation type="submission" date="2020-11" db="EMBL/GenBank/DDBJ databases">
        <title>Draft genome sequencing of a Lachnospiraceae strain isolated from anoxic soil subjected to BSD treatment.</title>
        <authorList>
            <person name="Uek A."/>
            <person name="Tonouchi A."/>
        </authorList>
    </citation>
    <scope>NUCLEOTIDE SEQUENCE [LARGE SCALE GENOMIC DNA]</scope>
    <source>
        <strain evidence="17 18">TB5</strain>
    </source>
</reference>
<feature type="domain" description="Histidine kinase" evidence="15">
    <location>
        <begin position="180"/>
        <end position="409"/>
    </location>
</feature>
<keyword evidence="13 14" id="KW-0472">Membrane</keyword>
<dbReference type="SMART" id="SM00387">
    <property type="entry name" value="HATPase_c"/>
    <property type="match status" value="1"/>
</dbReference>
<evidence type="ECO:0000313" key="17">
    <source>
        <dbReference type="EMBL" id="BCN29858.1"/>
    </source>
</evidence>
<dbReference type="PANTHER" id="PTHR45528">
    <property type="entry name" value="SENSOR HISTIDINE KINASE CPXA"/>
    <property type="match status" value="1"/>
</dbReference>
<evidence type="ECO:0000256" key="5">
    <source>
        <dbReference type="ARBA" id="ARBA00022553"/>
    </source>
</evidence>
<evidence type="ECO:0000256" key="12">
    <source>
        <dbReference type="ARBA" id="ARBA00023012"/>
    </source>
</evidence>
<evidence type="ECO:0000256" key="7">
    <source>
        <dbReference type="ARBA" id="ARBA00022692"/>
    </source>
</evidence>
<dbReference type="RefSeq" id="WP_271715114.1">
    <property type="nucleotide sequence ID" value="NZ_AP024169.1"/>
</dbReference>
<dbReference type="EC" id="2.7.13.3" evidence="3"/>
<dbReference type="SMART" id="SM00304">
    <property type="entry name" value="HAMP"/>
    <property type="match status" value="1"/>
</dbReference>
<dbReference type="PANTHER" id="PTHR45528:SF1">
    <property type="entry name" value="SENSOR HISTIDINE KINASE CPXA"/>
    <property type="match status" value="1"/>
</dbReference>
<comment type="catalytic activity">
    <reaction evidence="1">
        <text>ATP + protein L-histidine = ADP + protein N-phospho-L-histidine.</text>
        <dbReference type="EC" id="2.7.13.3"/>
    </reaction>
</comment>
<keyword evidence="4" id="KW-1003">Cell membrane</keyword>
<evidence type="ECO:0000256" key="10">
    <source>
        <dbReference type="ARBA" id="ARBA00022840"/>
    </source>
</evidence>
<dbReference type="Pfam" id="PF02518">
    <property type="entry name" value="HATPase_c"/>
    <property type="match status" value="1"/>
</dbReference>
<evidence type="ECO:0000256" key="4">
    <source>
        <dbReference type="ARBA" id="ARBA00022475"/>
    </source>
</evidence>
<dbReference type="GO" id="GO:0005524">
    <property type="term" value="F:ATP binding"/>
    <property type="evidence" value="ECO:0007669"/>
    <property type="project" value="UniProtKB-KW"/>
</dbReference>
<organism evidence="17 18">
    <name type="scientific">Anaeromicropila herbilytica</name>
    <dbReference type="NCBI Taxonomy" id="2785025"/>
    <lineage>
        <taxon>Bacteria</taxon>
        <taxon>Bacillati</taxon>
        <taxon>Bacillota</taxon>
        <taxon>Clostridia</taxon>
        <taxon>Lachnospirales</taxon>
        <taxon>Lachnospiraceae</taxon>
        <taxon>Anaeromicropila</taxon>
    </lineage>
</organism>
<keyword evidence="10" id="KW-0067">ATP-binding</keyword>
<dbReference type="Gene3D" id="6.10.340.10">
    <property type="match status" value="1"/>
</dbReference>
<dbReference type="InterPro" id="IPR036097">
    <property type="entry name" value="HisK_dim/P_sf"/>
</dbReference>
<keyword evidence="5" id="KW-0597">Phosphoprotein</keyword>
<evidence type="ECO:0000256" key="8">
    <source>
        <dbReference type="ARBA" id="ARBA00022741"/>
    </source>
</evidence>
<keyword evidence="6" id="KW-0808">Transferase</keyword>
<dbReference type="PROSITE" id="PS50885">
    <property type="entry name" value="HAMP"/>
    <property type="match status" value="1"/>
</dbReference>
<dbReference type="InterPro" id="IPR003661">
    <property type="entry name" value="HisK_dim/P_dom"/>
</dbReference>
<name>A0A7R7IDB8_9FIRM</name>
<dbReference type="EMBL" id="AP024169">
    <property type="protein sequence ID" value="BCN29858.1"/>
    <property type="molecule type" value="Genomic_DNA"/>
</dbReference>
<protein>
    <recommendedName>
        <fullName evidence="3">histidine kinase</fullName>
        <ecNumber evidence="3">2.7.13.3</ecNumber>
    </recommendedName>
</protein>
<feature type="transmembrane region" description="Helical" evidence="14">
    <location>
        <begin position="92"/>
        <end position="111"/>
    </location>
</feature>
<keyword evidence="12" id="KW-0902">Two-component regulatory system</keyword>
<feature type="transmembrane region" description="Helical" evidence="14">
    <location>
        <begin position="24"/>
        <end position="42"/>
    </location>
</feature>
<dbReference type="InterPro" id="IPR050398">
    <property type="entry name" value="HssS/ArlS-like"/>
</dbReference>
<evidence type="ECO:0000256" key="11">
    <source>
        <dbReference type="ARBA" id="ARBA00022989"/>
    </source>
</evidence>
<comment type="subcellular location">
    <subcellularLocation>
        <location evidence="2">Cell membrane</location>
        <topology evidence="2">Multi-pass membrane protein</topology>
    </subcellularLocation>
</comment>
<evidence type="ECO:0000259" key="15">
    <source>
        <dbReference type="PROSITE" id="PS50109"/>
    </source>
</evidence>
<dbReference type="Pfam" id="PF00512">
    <property type="entry name" value="HisKA"/>
    <property type="match status" value="1"/>
</dbReference>
<evidence type="ECO:0000256" key="6">
    <source>
        <dbReference type="ARBA" id="ARBA00022679"/>
    </source>
</evidence>
<dbReference type="InterPro" id="IPR005467">
    <property type="entry name" value="His_kinase_dom"/>
</dbReference>
<dbReference type="SUPFAM" id="SSF47384">
    <property type="entry name" value="Homodimeric domain of signal transducing histidine kinase"/>
    <property type="match status" value="1"/>
</dbReference>
<dbReference type="InterPro" id="IPR003660">
    <property type="entry name" value="HAMP_dom"/>
</dbReference>
<feature type="domain" description="HAMP" evidence="16">
    <location>
        <begin position="113"/>
        <end position="165"/>
    </location>
</feature>
<sequence length="409" mass="47998">MDWLEEMIEKIKNRMLHMSLKKSLSIYIFLAIIIVLICYITTVNICDNWENIIRQKYIKQEANIDVAYYYIPESMMNHTDKILYNGLEGIKVISLFIYAIIGIVVTSKLFYKHKLEEPFHLLQEEARYISRNDLTLECSSSNTDELGELCTTFDQMRVQLIQNNQKMWNLMEEQRRINAAFAHDLRTPLTVLYGYIDIIMKYYPQGKLRDDKLMDYMYRMQEQIVRLRSFSNTMKEVNRLEEIVIKKEEMALKELYNKIQNTVEILNEQSRITYTVEVLSDLNINMVVDVRVILEVFENMISNAKRYARDRIDIMLEIIEEGELLLYVRDDGRGFTKNELRMADKPYYTTSRKDNGDSSIVSLNSKEEGEHFGIGLTICKVLCEMHGGSLSYMNSIEGGAIVLATFYSK</sequence>
<dbReference type="CDD" id="cd06225">
    <property type="entry name" value="HAMP"/>
    <property type="match status" value="1"/>
</dbReference>
<dbReference type="KEGG" id="ahb:bsdtb5_11530"/>
<evidence type="ECO:0000259" key="16">
    <source>
        <dbReference type="PROSITE" id="PS50885"/>
    </source>
</evidence>
<dbReference type="InterPro" id="IPR036890">
    <property type="entry name" value="HATPase_C_sf"/>
</dbReference>
<dbReference type="Gene3D" id="1.10.287.130">
    <property type="match status" value="1"/>
</dbReference>
<keyword evidence="11 14" id="KW-1133">Transmembrane helix</keyword>
<evidence type="ECO:0000256" key="9">
    <source>
        <dbReference type="ARBA" id="ARBA00022777"/>
    </source>
</evidence>
<dbReference type="SMART" id="SM00388">
    <property type="entry name" value="HisKA"/>
    <property type="match status" value="1"/>
</dbReference>
<keyword evidence="7 14" id="KW-0812">Transmembrane</keyword>
<dbReference type="InterPro" id="IPR003594">
    <property type="entry name" value="HATPase_dom"/>
</dbReference>
<evidence type="ECO:0000256" key="13">
    <source>
        <dbReference type="ARBA" id="ARBA00023136"/>
    </source>
</evidence>
<dbReference type="AlphaFoldDB" id="A0A7R7IDB8"/>
<accession>A0A7R7IDB8</accession>
<evidence type="ECO:0000256" key="14">
    <source>
        <dbReference type="SAM" id="Phobius"/>
    </source>
</evidence>